<evidence type="ECO:0000256" key="10">
    <source>
        <dbReference type="ARBA" id="ARBA00023157"/>
    </source>
</evidence>
<keyword evidence="9 15" id="KW-0339">Growth factor</keyword>
<comment type="function">
    <text evidence="13">Inhibin B is a dimer of alpha and beta-B that plays a crucial role in the regulation of the reproductive system by inhibiting the secretion of follicle-stimulating hormone (FSH) from the anterior pituitary gland. Thereby, maintains reproductive homeostasis in both males and females. Acts as a more potent suppressor of FSH release than inhibin A. Functions as competitive receptor antagonist binding activin type II receptors with high affinity in the presence of the TGF-beta type III coreceptor/TGFBR3L.</text>
</comment>
<dbReference type="STRING" id="10020.ENSDORP00000002533"/>
<evidence type="ECO:0000256" key="8">
    <source>
        <dbReference type="ARBA" id="ARBA00022729"/>
    </source>
</evidence>
<reference evidence="20" key="1">
    <citation type="submission" date="2025-08" db="UniProtKB">
        <authorList>
            <consortium name="RefSeq"/>
        </authorList>
    </citation>
    <scope>IDENTIFICATION</scope>
    <source>
        <tissue evidence="20">Kidney</tissue>
    </source>
</reference>
<evidence type="ECO:0000256" key="17">
    <source>
        <dbReference type="SAM" id="SignalP"/>
    </source>
</evidence>
<evidence type="ECO:0000256" key="5">
    <source>
        <dbReference type="ARBA" id="ARBA00022525"/>
    </source>
</evidence>
<dbReference type="SUPFAM" id="SSF57501">
    <property type="entry name" value="Cystine-knot cytokines"/>
    <property type="match status" value="1"/>
</dbReference>
<evidence type="ECO:0000256" key="11">
    <source>
        <dbReference type="ARBA" id="ARBA00023180"/>
    </source>
</evidence>
<dbReference type="Gene3D" id="2.10.90.10">
    <property type="entry name" value="Cystine-knot cytokines"/>
    <property type="match status" value="1"/>
</dbReference>
<dbReference type="InParanoid" id="A0A1S3GXU0"/>
<comment type="subunit">
    <text evidence="14">Dimeric, linked by one or more disulfide bonds. Activin B is a dimer of alpha and beta-B. Inhibin A is a dimer of alpha and beta-A. Inhibin B is a dimer of alpha and beta-B. Interacts with TGFBR3L; this interaction regulates female fertility.</text>
</comment>
<name>A0A1S3GXU0_DIPOR</name>
<dbReference type="PANTHER" id="PTHR11848:SF117">
    <property type="entry name" value="INHIBIN ALPHA CHAIN"/>
    <property type="match status" value="1"/>
</dbReference>
<dbReference type="PIRSF" id="PIRSF037328">
    <property type="entry name" value="Inhibin_alpha_subunit"/>
    <property type="match status" value="1"/>
</dbReference>
<keyword evidence="11" id="KW-0325">Glycoprotein</keyword>
<dbReference type="GO" id="GO:0051726">
    <property type="term" value="P:regulation of cell cycle"/>
    <property type="evidence" value="ECO:0007669"/>
    <property type="project" value="Ensembl"/>
</dbReference>
<accession>A0A1S3GXU0</accession>
<dbReference type="Proteomes" id="UP000081671">
    <property type="component" value="Unplaced"/>
</dbReference>
<organism evidence="19 20">
    <name type="scientific">Dipodomys ordii</name>
    <name type="common">Ord's kangaroo rat</name>
    <dbReference type="NCBI Taxonomy" id="10020"/>
    <lineage>
        <taxon>Eukaryota</taxon>
        <taxon>Metazoa</taxon>
        <taxon>Chordata</taxon>
        <taxon>Craniata</taxon>
        <taxon>Vertebrata</taxon>
        <taxon>Euteleostomi</taxon>
        <taxon>Mammalia</taxon>
        <taxon>Eutheria</taxon>
        <taxon>Euarchontoglires</taxon>
        <taxon>Glires</taxon>
        <taxon>Rodentia</taxon>
        <taxon>Castorimorpha</taxon>
        <taxon>Heteromyidae</taxon>
        <taxon>Dipodomyinae</taxon>
        <taxon>Dipodomys</taxon>
    </lineage>
</organism>
<dbReference type="PANTHER" id="PTHR11848">
    <property type="entry name" value="TGF-BETA FAMILY"/>
    <property type="match status" value="1"/>
</dbReference>
<dbReference type="InterPro" id="IPR017948">
    <property type="entry name" value="TGFb_CS"/>
</dbReference>
<dbReference type="PROSITE" id="PS00250">
    <property type="entry name" value="TGF_BETA_1"/>
    <property type="match status" value="1"/>
</dbReference>
<feature type="chain" id="PRO_5010320791" description="Inhibin alpha chain" evidence="17">
    <location>
        <begin position="21"/>
        <end position="371"/>
    </location>
</feature>
<dbReference type="SMART" id="SM00204">
    <property type="entry name" value="TGFB"/>
    <property type="match status" value="1"/>
</dbReference>
<keyword evidence="8 17" id="KW-0732">Signal</keyword>
<dbReference type="PROSITE" id="PS51362">
    <property type="entry name" value="TGF_BETA_2"/>
    <property type="match status" value="1"/>
</dbReference>
<dbReference type="AlphaFoldDB" id="A0A1S3GXU0"/>
<dbReference type="GO" id="GO:0008083">
    <property type="term" value="F:growth factor activity"/>
    <property type="evidence" value="ECO:0007669"/>
    <property type="project" value="UniProtKB-KW"/>
</dbReference>
<evidence type="ECO:0000313" key="20">
    <source>
        <dbReference type="RefSeq" id="XP_012893515.1"/>
    </source>
</evidence>
<evidence type="ECO:0000256" key="12">
    <source>
        <dbReference type="ARBA" id="ARBA00056675"/>
    </source>
</evidence>
<keyword evidence="19" id="KW-1185">Reference proteome</keyword>
<gene>
    <name evidence="20" type="primary">Inha</name>
</gene>
<evidence type="ECO:0000256" key="15">
    <source>
        <dbReference type="PIRNR" id="PIRNR037328"/>
    </source>
</evidence>
<dbReference type="Pfam" id="PF00019">
    <property type="entry name" value="TGF_beta"/>
    <property type="match status" value="1"/>
</dbReference>
<keyword evidence="10" id="KW-1015">Disulfide bond</keyword>
<evidence type="ECO:0000256" key="16">
    <source>
        <dbReference type="RuleBase" id="RU000354"/>
    </source>
</evidence>
<evidence type="ECO:0000256" key="2">
    <source>
        <dbReference type="ARBA" id="ARBA00004613"/>
    </source>
</evidence>
<dbReference type="OrthoDB" id="9929039at2759"/>
<evidence type="ECO:0000256" key="6">
    <source>
        <dbReference type="ARBA" id="ARBA00022685"/>
    </source>
</evidence>
<dbReference type="GO" id="GO:0005179">
    <property type="term" value="F:hormone activity"/>
    <property type="evidence" value="ECO:0007669"/>
    <property type="project" value="UniProtKB-KW"/>
</dbReference>
<dbReference type="GeneID" id="106003221"/>
<dbReference type="GO" id="GO:0042541">
    <property type="term" value="P:hemoglobin biosynthetic process"/>
    <property type="evidence" value="ECO:0007669"/>
    <property type="project" value="Ensembl"/>
</dbReference>
<evidence type="ECO:0000256" key="4">
    <source>
        <dbReference type="ARBA" id="ARBA00019280"/>
    </source>
</evidence>
<keyword evidence="6" id="KW-0165">Cleavage on pair of basic residues</keyword>
<dbReference type="CTD" id="3623"/>
<dbReference type="FunFam" id="2.10.90.10:FF:000024">
    <property type="entry name" value="Inhibin alpha chain"/>
    <property type="match status" value="1"/>
</dbReference>
<dbReference type="GO" id="GO:0048731">
    <property type="term" value="P:system development"/>
    <property type="evidence" value="ECO:0007669"/>
    <property type="project" value="UniProtKB-ARBA"/>
</dbReference>
<evidence type="ECO:0000256" key="7">
    <source>
        <dbReference type="ARBA" id="ARBA00022702"/>
    </source>
</evidence>
<evidence type="ECO:0000256" key="9">
    <source>
        <dbReference type="ARBA" id="ARBA00023030"/>
    </source>
</evidence>
<dbReference type="InterPro" id="IPR001839">
    <property type="entry name" value="TGF-b_C"/>
</dbReference>
<dbReference type="InterPro" id="IPR017175">
    <property type="entry name" value="Inhibin_asu"/>
</dbReference>
<comment type="function">
    <text evidence="1">Inhibins and activins inhibit and activate, respectively, the secretion of follitropin by the pituitary gland. Inhibins/activins are involved in regulating a number of diverse functions such as hypothalamic and pituitary hormone secretion, gonadal hormone secretion, germ cell development and maturation, erythroid differentiation, insulin secretion, nerve cell survival, embryonic axial development or bone growth, depending on their subunit composition. Inhibins appear to oppose the functions of activins.</text>
</comment>
<dbReference type="FunCoup" id="A0A1S3GXU0">
    <property type="interactions" value="253"/>
</dbReference>
<dbReference type="InterPro" id="IPR029034">
    <property type="entry name" value="Cystine-knot_cytokine"/>
</dbReference>
<protein>
    <recommendedName>
        <fullName evidence="4 15">Inhibin alpha chain</fullName>
    </recommendedName>
</protein>
<dbReference type="InterPro" id="IPR015615">
    <property type="entry name" value="TGF-beta-rel"/>
</dbReference>
<evidence type="ECO:0000256" key="14">
    <source>
        <dbReference type="ARBA" id="ARBA00093571"/>
    </source>
</evidence>
<evidence type="ECO:0000313" key="19">
    <source>
        <dbReference type="Proteomes" id="UP000081671"/>
    </source>
</evidence>
<dbReference type="GO" id="GO:0051241">
    <property type="term" value="P:negative regulation of multicellular organismal process"/>
    <property type="evidence" value="ECO:0007669"/>
    <property type="project" value="UniProtKB-ARBA"/>
</dbReference>
<dbReference type="KEGG" id="dord:106003221"/>
<keyword evidence="5 15" id="KW-0964">Secreted</keyword>
<dbReference type="RefSeq" id="XP_012893515.1">
    <property type="nucleotide sequence ID" value="XM_013038061.1"/>
</dbReference>
<feature type="domain" description="TGF-beta family profile" evidence="18">
    <location>
        <begin position="234"/>
        <end position="371"/>
    </location>
</feature>
<comment type="function">
    <text evidence="12">Inhibin A is a dimer of alpha/INHA and beta-A/INHBA that functions as a feedback regulator in the hypothalamic-pituitary-gonadal (HPG) axis. Inhibits the secretion of FSH from the anterior pituitary gland by acting on pituitary gonadotrope cells. Antagonizes activin A by binding to the proteoglycan, betaglycan, and forming a stable complex with and, thereby, sequestering type II activin receptors while excluding type I receptor.</text>
</comment>
<evidence type="ECO:0000259" key="18">
    <source>
        <dbReference type="PROSITE" id="PS51362"/>
    </source>
</evidence>
<keyword evidence="7 15" id="KW-0372">Hormone</keyword>
<dbReference type="GO" id="GO:0034673">
    <property type="term" value="C:inhibin-betaglycan-ActRII complex"/>
    <property type="evidence" value="ECO:0007669"/>
    <property type="project" value="Ensembl"/>
</dbReference>
<comment type="subcellular location">
    <subcellularLocation>
        <location evidence="2">Secreted</location>
    </subcellularLocation>
</comment>
<proteinExistence type="inferred from homology"/>
<evidence type="ECO:0000256" key="1">
    <source>
        <dbReference type="ARBA" id="ARBA00002588"/>
    </source>
</evidence>
<dbReference type="GO" id="GO:0046880">
    <property type="term" value="P:regulation of follicle-stimulating hormone secretion"/>
    <property type="evidence" value="ECO:0007669"/>
    <property type="project" value="UniProtKB-ARBA"/>
</dbReference>
<dbReference type="PRINTS" id="PR00669">
    <property type="entry name" value="INHIBINA"/>
</dbReference>
<evidence type="ECO:0000256" key="3">
    <source>
        <dbReference type="ARBA" id="ARBA00006656"/>
    </source>
</evidence>
<dbReference type="GO" id="GO:0005125">
    <property type="term" value="F:cytokine activity"/>
    <property type="evidence" value="ECO:0007669"/>
    <property type="project" value="TreeGrafter"/>
</dbReference>
<dbReference type="GO" id="GO:0042127">
    <property type="term" value="P:regulation of cell population proliferation"/>
    <property type="evidence" value="ECO:0007669"/>
    <property type="project" value="Ensembl"/>
</dbReference>
<evidence type="ECO:0000256" key="13">
    <source>
        <dbReference type="ARBA" id="ARBA00093335"/>
    </source>
</evidence>
<comment type="similarity">
    <text evidence="3 16">Belongs to the TGF-beta family.</text>
</comment>
<dbReference type="GO" id="GO:0043512">
    <property type="term" value="C:inhibin A complex"/>
    <property type="evidence" value="ECO:0007669"/>
    <property type="project" value="Ensembl"/>
</dbReference>
<feature type="signal peptide" evidence="17">
    <location>
        <begin position="1"/>
        <end position="20"/>
    </location>
</feature>
<sequence length="371" mass="40435">MMPQLLLLLLLLLAPQGGHGCHGPELDRELVLAKVRTLFLDALGPPAVPGEGGSPGVRRLPRRHARRAFMHRASEPQEEEEDDDISQAILFPATGASCEDEPAAGGLTEGTEDGLFTYVFRPSQHTRSRQVTSAQLWIHTGLDRKVLVASNSSGFPLGLLVLSSDGPMSVPMSLGQAPPHWVVLHLATSALNLLTHPVLVLLLRCPLCTCSARPETTPFLVAHTRARPASGGDRARRSAPSMPWPWSPAALHLLQKPPEEPSLHNHCHRASINISFQELGWDQWIVHPPNFIFHYCHGGCWFPTPRDLPHSGPGGPSTPVQHYSFVPGVQPCCAAVPATRRPLHVRTTSDGGYSFKYETISNLLTQHCACI</sequence>
<dbReference type="OMA" id="TYVFRPS"/>